<dbReference type="EMBL" id="JAHQIW010005979">
    <property type="protein sequence ID" value="KAJ1367657.1"/>
    <property type="molecule type" value="Genomic_DNA"/>
</dbReference>
<evidence type="ECO:0000313" key="2">
    <source>
        <dbReference type="Proteomes" id="UP001196413"/>
    </source>
</evidence>
<accession>A0AAD5WEY7</accession>
<gene>
    <name evidence="1" type="ORF">KIN20_028612</name>
</gene>
<keyword evidence="2" id="KW-1185">Reference proteome</keyword>
<comment type="caution">
    <text evidence="1">The sequence shown here is derived from an EMBL/GenBank/DDBJ whole genome shotgun (WGS) entry which is preliminary data.</text>
</comment>
<reference evidence="1" key="1">
    <citation type="submission" date="2021-06" db="EMBL/GenBank/DDBJ databases">
        <title>Parelaphostrongylus tenuis whole genome reference sequence.</title>
        <authorList>
            <person name="Garwood T.J."/>
            <person name="Larsen P.A."/>
            <person name="Fountain-Jones N.M."/>
            <person name="Garbe J.R."/>
            <person name="Macchietto M.G."/>
            <person name="Kania S.A."/>
            <person name="Gerhold R.W."/>
            <person name="Richards J.E."/>
            <person name="Wolf T.M."/>
        </authorList>
    </citation>
    <scope>NUCLEOTIDE SEQUENCE</scope>
    <source>
        <strain evidence="1">MNPRO001-30</strain>
        <tissue evidence="1">Meninges</tissue>
    </source>
</reference>
<sequence>MVDVESTPPFDVLIKLNGSVEKKELERETCEAKCLDDEQLGIALEDEDDEEMLDVESSDFDELVGYCIRNTRYQ</sequence>
<dbReference type="AlphaFoldDB" id="A0AAD5WEY7"/>
<organism evidence="1 2">
    <name type="scientific">Parelaphostrongylus tenuis</name>
    <name type="common">Meningeal worm</name>
    <dbReference type="NCBI Taxonomy" id="148309"/>
    <lineage>
        <taxon>Eukaryota</taxon>
        <taxon>Metazoa</taxon>
        <taxon>Ecdysozoa</taxon>
        <taxon>Nematoda</taxon>
        <taxon>Chromadorea</taxon>
        <taxon>Rhabditida</taxon>
        <taxon>Rhabditina</taxon>
        <taxon>Rhabditomorpha</taxon>
        <taxon>Strongyloidea</taxon>
        <taxon>Metastrongylidae</taxon>
        <taxon>Parelaphostrongylus</taxon>
    </lineage>
</organism>
<name>A0AAD5WEY7_PARTN</name>
<proteinExistence type="predicted"/>
<evidence type="ECO:0000313" key="1">
    <source>
        <dbReference type="EMBL" id="KAJ1367657.1"/>
    </source>
</evidence>
<protein>
    <submittedName>
        <fullName evidence="1">Uncharacterized protein</fullName>
    </submittedName>
</protein>
<dbReference type="Proteomes" id="UP001196413">
    <property type="component" value="Unassembled WGS sequence"/>
</dbReference>